<dbReference type="EMBL" id="CAUOFW020009501">
    <property type="protein sequence ID" value="CAK9186032.1"/>
    <property type="molecule type" value="Genomic_DNA"/>
</dbReference>
<keyword evidence="5" id="KW-1185">Reference proteome</keyword>
<protein>
    <recommendedName>
        <fullName evidence="3">C2H2-type domain-containing protein</fullName>
    </recommendedName>
</protein>
<evidence type="ECO:0000256" key="1">
    <source>
        <dbReference type="PROSITE-ProRule" id="PRU00042"/>
    </source>
</evidence>
<comment type="caution">
    <text evidence="4">The sequence shown here is derived from an EMBL/GenBank/DDBJ whole genome shotgun (WGS) entry which is preliminary data.</text>
</comment>
<feature type="domain" description="C2H2-type" evidence="3">
    <location>
        <begin position="486"/>
        <end position="508"/>
    </location>
</feature>
<dbReference type="Gene3D" id="3.30.160.60">
    <property type="entry name" value="Classic Zinc Finger"/>
    <property type="match status" value="2"/>
</dbReference>
<reference evidence="4 5" key="1">
    <citation type="submission" date="2024-02" db="EMBL/GenBank/DDBJ databases">
        <authorList>
            <person name="Vignale AGUSTIN F."/>
            <person name="Sosa J E."/>
            <person name="Modenutti C."/>
        </authorList>
    </citation>
    <scope>NUCLEOTIDE SEQUENCE [LARGE SCALE GENOMIC DNA]</scope>
</reference>
<evidence type="ECO:0000256" key="2">
    <source>
        <dbReference type="SAM" id="MobiDB-lite"/>
    </source>
</evidence>
<dbReference type="InterPro" id="IPR036236">
    <property type="entry name" value="Znf_C2H2_sf"/>
</dbReference>
<keyword evidence="1" id="KW-0479">Metal-binding</keyword>
<dbReference type="SUPFAM" id="SSF57667">
    <property type="entry name" value="beta-beta-alpha zinc fingers"/>
    <property type="match status" value="2"/>
</dbReference>
<feature type="domain" description="C2H2-type" evidence="3">
    <location>
        <begin position="145"/>
        <end position="172"/>
    </location>
</feature>
<accession>A0ABC8UY60</accession>
<evidence type="ECO:0000313" key="5">
    <source>
        <dbReference type="Proteomes" id="UP001642360"/>
    </source>
</evidence>
<dbReference type="SMART" id="SM00355">
    <property type="entry name" value="ZnF_C2H2"/>
    <property type="match status" value="5"/>
</dbReference>
<evidence type="ECO:0000259" key="3">
    <source>
        <dbReference type="PROSITE" id="PS50157"/>
    </source>
</evidence>
<feature type="domain" description="C2H2-type" evidence="3">
    <location>
        <begin position="115"/>
        <end position="142"/>
    </location>
</feature>
<feature type="domain" description="C2H2-type" evidence="3">
    <location>
        <begin position="412"/>
        <end position="434"/>
    </location>
</feature>
<evidence type="ECO:0000313" key="4">
    <source>
        <dbReference type="EMBL" id="CAK9186032.1"/>
    </source>
</evidence>
<organism evidence="4 5">
    <name type="scientific">Ilex paraguariensis</name>
    <name type="common">yerba mate</name>
    <dbReference type="NCBI Taxonomy" id="185542"/>
    <lineage>
        <taxon>Eukaryota</taxon>
        <taxon>Viridiplantae</taxon>
        <taxon>Streptophyta</taxon>
        <taxon>Embryophyta</taxon>
        <taxon>Tracheophyta</taxon>
        <taxon>Spermatophyta</taxon>
        <taxon>Magnoliopsida</taxon>
        <taxon>eudicotyledons</taxon>
        <taxon>Gunneridae</taxon>
        <taxon>Pentapetalae</taxon>
        <taxon>asterids</taxon>
        <taxon>campanulids</taxon>
        <taxon>Aquifoliales</taxon>
        <taxon>Aquifoliaceae</taxon>
        <taxon>Ilex</taxon>
    </lineage>
</organism>
<sequence length="571" mass="63530">MEEDQEKTYSCKFCNKICFSGKSLGGHMRGHSALISAKKDLENEDCRMGFDGSDQPKGLIISEQSNSSLIPENIKNSDMGFEHGGQGSYGPRLRDKPKKSWRVLDSKHSVLKKGIHCEQCGNGFQSLRVLKVHMRCHLKKDNEENVCKECGRGFGTMRALFGHMRSHPKRSRVYNKSVQSQSGFESIACPIRRKRSKTRYRISPNPSFSDLNSSSLISGSEEEVEVAMCLMMLSRGVRNWGGFNLVTGSSDHNSVVLEAQSFHQSEEITAVEGGNFVLDGDESWKIPKLREKLDSPLLCSANPLTEKNISESADFESGIASIDENKIELEVSDDGLPLGDEYALELNDTDTEKGSNVGLEKHTVIEVMKSDSAKNPVIGVHDLELGGNSGGKMNFSTTDSEILRDTEKKQEYKCRTCNKVFHSHQALGGHRTHHRIINSSSVVDMESNGKSIRTSVLSDNEANSKPIEQETGMEVTSYESIKSKDHECPICFKVFSSGQALGGHKRAHYNIAFSESRAKETVVIEQELPDIHNIFDLNLSGTQEEGDDSDIVFKSWWVGRDHEHKAMVISN</sequence>
<dbReference type="PROSITE" id="PS50157">
    <property type="entry name" value="ZINC_FINGER_C2H2_2"/>
    <property type="match status" value="4"/>
</dbReference>
<dbReference type="PANTHER" id="PTHR46869:SF9">
    <property type="entry name" value="C2H2-TYPE DOMAIN-CONTAINING PROTEIN"/>
    <property type="match status" value="1"/>
</dbReference>
<proteinExistence type="predicted"/>
<name>A0ABC8UY60_9AQUA</name>
<dbReference type="Pfam" id="PF13912">
    <property type="entry name" value="zf-C2H2_6"/>
    <property type="match status" value="4"/>
</dbReference>
<dbReference type="GO" id="GO:0008270">
    <property type="term" value="F:zinc ion binding"/>
    <property type="evidence" value="ECO:0007669"/>
    <property type="project" value="UniProtKB-KW"/>
</dbReference>
<dbReference type="PROSITE" id="PS00028">
    <property type="entry name" value="ZINC_FINGER_C2H2_1"/>
    <property type="match status" value="5"/>
</dbReference>
<keyword evidence="1" id="KW-0863">Zinc-finger</keyword>
<dbReference type="Proteomes" id="UP001642360">
    <property type="component" value="Unassembled WGS sequence"/>
</dbReference>
<dbReference type="AlphaFoldDB" id="A0ABC8UY60"/>
<dbReference type="InterPro" id="IPR013087">
    <property type="entry name" value="Znf_C2H2_type"/>
</dbReference>
<feature type="region of interest" description="Disordered" evidence="2">
    <location>
        <begin position="74"/>
        <end position="98"/>
    </location>
</feature>
<gene>
    <name evidence="4" type="ORF">ILEXP_LOCUS56513</name>
</gene>
<keyword evidence="1" id="KW-0862">Zinc</keyword>
<dbReference type="PANTHER" id="PTHR46869">
    <property type="entry name" value="C2H2-LIKE ZINC FINGER PROTEIN"/>
    <property type="match status" value="1"/>
</dbReference>